<proteinExistence type="predicted"/>
<dbReference type="InterPro" id="IPR006311">
    <property type="entry name" value="TAT_signal"/>
</dbReference>
<evidence type="ECO:0000256" key="2">
    <source>
        <dbReference type="SAM" id="Phobius"/>
    </source>
</evidence>
<dbReference type="SUPFAM" id="SSF48695">
    <property type="entry name" value="Multiheme cytochromes"/>
    <property type="match status" value="1"/>
</dbReference>
<dbReference type="InterPro" id="IPR010181">
    <property type="entry name" value="CGCAxxGCC_motif"/>
</dbReference>
<keyword evidence="3" id="KW-0732">Signal</keyword>
<evidence type="ECO:0000313" key="5">
    <source>
        <dbReference type="Proteomes" id="UP000698963"/>
    </source>
</evidence>
<dbReference type="InterPro" id="IPR036280">
    <property type="entry name" value="Multihaem_cyt_sf"/>
</dbReference>
<name>A0A921AWD2_9BACT</name>
<gene>
    <name evidence="4" type="ORF">K8W16_06765</name>
</gene>
<evidence type="ECO:0000256" key="1">
    <source>
        <dbReference type="ARBA" id="ARBA00023014"/>
    </source>
</evidence>
<feature type="signal peptide" evidence="3">
    <location>
        <begin position="1"/>
        <end position="22"/>
    </location>
</feature>
<evidence type="ECO:0000256" key="3">
    <source>
        <dbReference type="SAM" id="SignalP"/>
    </source>
</evidence>
<dbReference type="GO" id="GO:0051536">
    <property type="term" value="F:iron-sulfur cluster binding"/>
    <property type="evidence" value="ECO:0007669"/>
    <property type="project" value="UniProtKB-KW"/>
</dbReference>
<dbReference type="AlphaFoldDB" id="A0A921AWD2"/>
<organism evidence="4 5">
    <name type="scientific">Mailhella massiliensis</name>
    <dbReference type="NCBI Taxonomy" id="1903261"/>
    <lineage>
        <taxon>Bacteria</taxon>
        <taxon>Pseudomonadati</taxon>
        <taxon>Thermodesulfobacteriota</taxon>
        <taxon>Desulfovibrionia</taxon>
        <taxon>Desulfovibrionales</taxon>
        <taxon>Desulfovibrionaceae</taxon>
        <taxon>Mailhella</taxon>
    </lineage>
</organism>
<keyword evidence="1" id="KW-0411">Iron-sulfur</keyword>
<keyword evidence="2" id="KW-1133">Transmembrane helix</keyword>
<sequence length="282" mass="29863">MDYSRRAMLGAMGGLVVGGSLAAMSGNVIAAPAAPAMSAGKDGHFGQMGGEFGWTPKKIDDIAAASAVAYKGYWYKGYGCGYGVFYSIIGTMAEKYGAPYNCFPFTMMEGFKGGMSDWGTICGALAGAAMAFAVFYPRSEATPMVNELFRWYEKTAFPLYNPGDAAQGVKGELPTSVAHSVLCHVSVSRWSHATKLAANSTERSERCGRITADVSRKAIEILNAKIDAGKDWKGVLGKQESVTGCTTCHGKGKMADIQKGNMDCAPCHSGSKAVADKFHNHP</sequence>
<keyword evidence="1" id="KW-0479">Metal-binding</keyword>
<keyword evidence="2" id="KW-0472">Membrane</keyword>
<keyword evidence="1" id="KW-0408">Iron</keyword>
<dbReference type="NCBIfam" id="NF047622">
    <property type="entry name" value="SptSoretCytCDesul"/>
    <property type="match status" value="1"/>
</dbReference>
<dbReference type="Pfam" id="PF09719">
    <property type="entry name" value="C_GCAxxG_C_C"/>
    <property type="match status" value="1"/>
</dbReference>
<reference evidence="4" key="1">
    <citation type="journal article" date="2021" name="PeerJ">
        <title>Extensive microbial diversity within the chicken gut microbiome revealed by metagenomics and culture.</title>
        <authorList>
            <person name="Gilroy R."/>
            <person name="Ravi A."/>
            <person name="Getino M."/>
            <person name="Pursley I."/>
            <person name="Horton D.L."/>
            <person name="Alikhan N.F."/>
            <person name="Baker D."/>
            <person name="Gharbi K."/>
            <person name="Hall N."/>
            <person name="Watson M."/>
            <person name="Adriaenssens E.M."/>
            <person name="Foster-Nyarko E."/>
            <person name="Jarju S."/>
            <person name="Secka A."/>
            <person name="Antonio M."/>
            <person name="Oren A."/>
            <person name="Chaudhuri R.R."/>
            <person name="La Ragione R."/>
            <person name="Hildebrand F."/>
            <person name="Pallen M.J."/>
        </authorList>
    </citation>
    <scope>NUCLEOTIDE SEQUENCE</scope>
    <source>
        <strain evidence="4">ChiGjej2B2-19336</strain>
    </source>
</reference>
<comment type="caution">
    <text evidence="4">The sequence shown here is derived from an EMBL/GenBank/DDBJ whole genome shotgun (WGS) entry which is preliminary data.</text>
</comment>
<dbReference type="EMBL" id="DYZA01000134">
    <property type="protein sequence ID" value="HJD97329.1"/>
    <property type="molecule type" value="Genomic_DNA"/>
</dbReference>
<keyword evidence="2" id="KW-0812">Transmembrane</keyword>
<feature type="transmembrane region" description="Helical" evidence="2">
    <location>
        <begin position="118"/>
        <end position="136"/>
    </location>
</feature>
<evidence type="ECO:0000313" key="4">
    <source>
        <dbReference type="EMBL" id="HJD97329.1"/>
    </source>
</evidence>
<accession>A0A921AWD2</accession>
<dbReference type="RefSeq" id="WP_304122340.1">
    <property type="nucleotide sequence ID" value="NZ_DYZA01000134.1"/>
</dbReference>
<reference evidence="4" key="2">
    <citation type="submission" date="2021-09" db="EMBL/GenBank/DDBJ databases">
        <authorList>
            <person name="Gilroy R."/>
        </authorList>
    </citation>
    <scope>NUCLEOTIDE SEQUENCE</scope>
    <source>
        <strain evidence="4">ChiGjej2B2-19336</strain>
    </source>
</reference>
<dbReference type="PROSITE" id="PS51318">
    <property type="entry name" value="TAT"/>
    <property type="match status" value="1"/>
</dbReference>
<feature type="chain" id="PRO_5036998619" evidence="3">
    <location>
        <begin position="23"/>
        <end position="282"/>
    </location>
</feature>
<protein>
    <submittedName>
        <fullName evidence="4">C-GCAxxG-C-C family protein</fullName>
    </submittedName>
</protein>
<dbReference type="Proteomes" id="UP000698963">
    <property type="component" value="Unassembled WGS sequence"/>
</dbReference>